<dbReference type="Pfam" id="PF17853">
    <property type="entry name" value="GGDEF_2"/>
    <property type="match status" value="1"/>
</dbReference>
<evidence type="ECO:0000313" key="5">
    <source>
        <dbReference type="Proteomes" id="UP000269998"/>
    </source>
</evidence>
<dbReference type="InterPro" id="IPR042070">
    <property type="entry name" value="PucR_C-HTH_sf"/>
</dbReference>
<keyword evidence="5" id="KW-1185">Reference proteome</keyword>
<dbReference type="Pfam" id="PF13556">
    <property type="entry name" value="HTH_30"/>
    <property type="match status" value="1"/>
</dbReference>
<dbReference type="Gene3D" id="1.10.10.2840">
    <property type="entry name" value="PucR C-terminal helix-turn-helix domain"/>
    <property type="match status" value="1"/>
</dbReference>
<protein>
    <submittedName>
        <fullName evidence="4">Purine catabolism regulatory protein</fullName>
    </submittedName>
</protein>
<dbReference type="PANTHER" id="PTHR33744:SF1">
    <property type="entry name" value="DNA-BINDING TRANSCRIPTIONAL ACTIVATOR ADER"/>
    <property type="match status" value="1"/>
</dbReference>
<accession>A0A447GI32</accession>
<dbReference type="OrthoDB" id="3663486at2"/>
<evidence type="ECO:0000259" key="3">
    <source>
        <dbReference type="Pfam" id="PF17853"/>
    </source>
</evidence>
<name>A0A447GI32_9MYCO</name>
<dbReference type="EMBL" id="LR130759">
    <property type="protein sequence ID" value="VDM90114.1"/>
    <property type="molecule type" value="Genomic_DNA"/>
</dbReference>
<proteinExistence type="inferred from homology"/>
<dbReference type="PANTHER" id="PTHR33744">
    <property type="entry name" value="CARBOHYDRATE DIACID REGULATOR"/>
    <property type="match status" value="1"/>
</dbReference>
<feature type="domain" description="PucR C-terminal helix-turn-helix" evidence="2">
    <location>
        <begin position="343"/>
        <end position="396"/>
    </location>
</feature>
<dbReference type="InterPro" id="IPR041522">
    <property type="entry name" value="CdaR_GGDEF"/>
</dbReference>
<gene>
    <name evidence="4" type="primary">pucR_1</name>
    <name evidence="4" type="ORF">MB901379_03707</name>
</gene>
<comment type="similarity">
    <text evidence="1">Belongs to the CdaR family.</text>
</comment>
<dbReference type="AlphaFoldDB" id="A0A447GI32"/>
<dbReference type="InterPro" id="IPR025736">
    <property type="entry name" value="PucR_C-HTH_dom"/>
</dbReference>
<dbReference type="RefSeq" id="WP_158017846.1">
    <property type="nucleotide sequence ID" value="NZ_CBCSKE010000039.1"/>
</dbReference>
<dbReference type="InterPro" id="IPR051448">
    <property type="entry name" value="CdaR-like_regulators"/>
</dbReference>
<evidence type="ECO:0000256" key="1">
    <source>
        <dbReference type="ARBA" id="ARBA00006754"/>
    </source>
</evidence>
<dbReference type="Proteomes" id="UP000269998">
    <property type="component" value="Chromosome"/>
</dbReference>
<feature type="domain" description="CdaR GGDEF-like" evidence="3">
    <location>
        <begin position="184"/>
        <end position="294"/>
    </location>
</feature>
<evidence type="ECO:0000259" key="2">
    <source>
        <dbReference type="Pfam" id="PF13556"/>
    </source>
</evidence>
<dbReference type="KEGG" id="mbai:MB901379_03707"/>
<reference evidence="5" key="1">
    <citation type="submission" date="2018-02" db="EMBL/GenBank/DDBJ databases">
        <authorList>
            <person name="Seth-Smith MB H."/>
            <person name="Seth-Smith H."/>
        </authorList>
    </citation>
    <scope>NUCLEOTIDE SEQUENCE [LARGE SCALE GENOMIC DNA]</scope>
</reference>
<organism evidence="4 5">
    <name type="scientific">Mycobacterium basiliense</name>
    <dbReference type="NCBI Taxonomy" id="2094119"/>
    <lineage>
        <taxon>Bacteria</taxon>
        <taxon>Bacillati</taxon>
        <taxon>Actinomycetota</taxon>
        <taxon>Actinomycetes</taxon>
        <taxon>Mycobacteriales</taxon>
        <taxon>Mycobacteriaceae</taxon>
        <taxon>Mycobacterium</taxon>
    </lineage>
</organism>
<sequence>MAWQLPSPRIRELIREGARIALNAGPEWIDELDRSTVSANPAIANDPVLAKVVKRANRANLVHWAAANMRDPGAPVPANLGGEPLRMARDLVRRGLDALALDVYRIGQYMAWRLWMEIAFDLTSDPQELRELLDVSARSVNEFIEATLAGIAAQVQLEHDELTRGTHAERLEVVGLILDGAPIARERAETRLGYPLNLAHTAAIVWSDELDGDHSNLDRATDAFSHAVGSVQPLTVVASAASRWVWLAEASGLDIDTVEQAMDCAPGARIAIGTTASGTEGFRRSHLEALTTQRTLARLQSDQRVAFFSDVQMVALITQNPEAAREFITSTLGELEAASPELQATLLTFINEQCNASRAAKRLYTHRNTLLRRIESAQRLLPRPLTHTSVHVAVALEALQWHGSKIGKLSSPTNHDDGVPA</sequence>
<evidence type="ECO:0000313" key="4">
    <source>
        <dbReference type="EMBL" id="VDM90114.1"/>
    </source>
</evidence>